<gene>
    <name evidence="1" type="ORF">D6851_09200</name>
</gene>
<comment type="caution">
    <text evidence="1">The sequence shown here is derived from an EMBL/GenBank/DDBJ whole genome shotgun (WGS) entry which is preliminary data.</text>
</comment>
<dbReference type="RefSeq" id="WP_120324599.1">
    <property type="nucleotide sequence ID" value="NZ_RAPF01000004.1"/>
</dbReference>
<keyword evidence="1" id="KW-0378">Hydrolase</keyword>
<dbReference type="Gene3D" id="3.40.50.1000">
    <property type="entry name" value="HAD superfamily/HAD-like"/>
    <property type="match status" value="1"/>
</dbReference>
<dbReference type="GO" id="GO:0008967">
    <property type="term" value="F:phosphoglycolate phosphatase activity"/>
    <property type="evidence" value="ECO:0007669"/>
    <property type="project" value="TreeGrafter"/>
</dbReference>
<dbReference type="EMBL" id="RAPF01000004">
    <property type="protein sequence ID" value="RKF21101.1"/>
    <property type="molecule type" value="Genomic_DNA"/>
</dbReference>
<sequence>MSIRLAVFDCDGTLVDGQAAVCTAMERAFADNALPAPDRHDIRRIVGLSLPQAIRLLAPFAESDTQANIVEAYKSAFRQARLDGSLREPLFDGIGELLRDLHRTGWTLAVATGKSDRGLKSCLASHGLSDLFTSLQTADRHPSKPSPEMLEAAMADGFADASQTVMIGDTVFDMEMARAINVRAIGVSWGYHEANELLHAGAEAVARNAAELGELIRG</sequence>
<dbReference type="PANTHER" id="PTHR43434">
    <property type="entry name" value="PHOSPHOGLYCOLATE PHOSPHATASE"/>
    <property type="match status" value="1"/>
</dbReference>
<dbReference type="Gene3D" id="1.10.150.240">
    <property type="entry name" value="Putative phosphatase, domain 2"/>
    <property type="match status" value="1"/>
</dbReference>
<keyword evidence="2" id="KW-1185">Reference proteome</keyword>
<dbReference type="GO" id="GO:0006281">
    <property type="term" value="P:DNA repair"/>
    <property type="evidence" value="ECO:0007669"/>
    <property type="project" value="TreeGrafter"/>
</dbReference>
<proteinExistence type="predicted"/>
<dbReference type="PANTHER" id="PTHR43434:SF24">
    <property type="entry name" value="HYDROLASE-RELATED"/>
    <property type="match status" value="1"/>
</dbReference>
<dbReference type="SFLD" id="SFLDG01129">
    <property type="entry name" value="C1.5:_HAD__Beta-PGM__Phosphata"/>
    <property type="match status" value="1"/>
</dbReference>
<dbReference type="InterPro" id="IPR036412">
    <property type="entry name" value="HAD-like_sf"/>
</dbReference>
<evidence type="ECO:0000313" key="2">
    <source>
        <dbReference type="Proteomes" id="UP000284395"/>
    </source>
</evidence>
<name>A0A420EK48_9SPHN</name>
<dbReference type="InterPro" id="IPR050155">
    <property type="entry name" value="HAD-like_hydrolase_sf"/>
</dbReference>
<reference evidence="1 2" key="1">
    <citation type="submission" date="2018-09" db="EMBL/GenBank/DDBJ databases">
        <title>Altererythrobacter spongiae sp. nov., isolated from a marine sponge.</title>
        <authorList>
            <person name="Zhuang L."/>
            <person name="Luo L."/>
        </authorList>
    </citation>
    <scope>NUCLEOTIDE SEQUENCE [LARGE SCALE GENOMIC DNA]</scope>
    <source>
        <strain evidence="1 2">HN-Y73</strain>
    </source>
</reference>
<dbReference type="SUPFAM" id="SSF56784">
    <property type="entry name" value="HAD-like"/>
    <property type="match status" value="1"/>
</dbReference>
<protein>
    <submittedName>
        <fullName evidence="1">HAD family hydrolase</fullName>
    </submittedName>
</protein>
<organism evidence="1 2">
    <name type="scientific">Altericroceibacterium spongiae</name>
    <dbReference type="NCBI Taxonomy" id="2320269"/>
    <lineage>
        <taxon>Bacteria</taxon>
        <taxon>Pseudomonadati</taxon>
        <taxon>Pseudomonadota</taxon>
        <taxon>Alphaproteobacteria</taxon>
        <taxon>Sphingomonadales</taxon>
        <taxon>Erythrobacteraceae</taxon>
        <taxon>Altericroceibacterium</taxon>
    </lineage>
</organism>
<dbReference type="SFLD" id="SFLDS00003">
    <property type="entry name" value="Haloacid_Dehalogenase"/>
    <property type="match status" value="1"/>
</dbReference>
<dbReference type="Proteomes" id="UP000284395">
    <property type="component" value="Unassembled WGS sequence"/>
</dbReference>
<accession>A0A420EK48</accession>
<dbReference type="InterPro" id="IPR023214">
    <property type="entry name" value="HAD_sf"/>
</dbReference>
<dbReference type="GO" id="GO:0005829">
    <property type="term" value="C:cytosol"/>
    <property type="evidence" value="ECO:0007669"/>
    <property type="project" value="TreeGrafter"/>
</dbReference>
<dbReference type="AlphaFoldDB" id="A0A420EK48"/>
<dbReference type="InterPro" id="IPR023198">
    <property type="entry name" value="PGP-like_dom2"/>
</dbReference>
<dbReference type="Pfam" id="PF13419">
    <property type="entry name" value="HAD_2"/>
    <property type="match status" value="1"/>
</dbReference>
<dbReference type="InterPro" id="IPR006439">
    <property type="entry name" value="HAD-SF_hydro_IA"/>
</dbReference>
<dbReference type="InterPro" id="IPR041492">
    <property type="entry name" value="HAD_2"/>
</dbReference>
<evidence type="ECO:0000313" key="1">
    <source>
        <dbReference type="EMBL" id="RKF21101.1"/>
    </source>
</evidence>
<dbReference type="SFLD" id="SFLDG01135">
    <property type="entry name" value="C1.5.6:_HAD__Beta-PGM__Phospha"/>
    <property type="match status" value="1"/>
</dbReference>
<dbReference type="NCBIfam" id="TIGR01549">
    <property type="entry name" value="HAD-SF-IA-v1"/>
    <property type="match status" value="1"/>
</dbReference>
<dbReference type="OrthoDB" id="9793014at2"/>